<evidence type="ECO:0000313" key="2">
    <source>
        <dbReference type="Proteomes" id="UP000462435"/>
    </source>
</evidence>
<dbReference type="AlphaFoldDB" id="A0A7V8FTK4"/>
<evidence type="ECO:0000313" key="1">
    <source>
        <dbReference type="EMBL" id="KAF1038522.1"/>
    </source>
</evidence>
<comment type="caution">
    <text evidence="1">The sequence shown here is derived from an EMBL/GenBank/DDBJ whole genome shotgun (WGS) entry which is preliminary data.</text>
</comment>
<name>A0A7V8FTK4_9BURK</name>
<gene>
    <name evidence="1" type="ORF">GAK35_03790</name>
</gene>
<proteinExistence type="predicted"/>
<dbReference type="Proteomes" id="UP000462435">
    <property type="component" value="Unassembled WGS sequence"/>
</dbReference>
<organism evidence="1 2">
    <name type="scientific">Herbaspirillum frisingense</name>
    <dbReference type="NCBI Taxonomy" id="92645"/>
    <lineage>
        <taxon>Bacteria</taxon>
        <taxon>Pseudomonadati</taxon>
        <taxon>Pseudomonadota</taxon>
        <taxon>Betaproteobacteria</taxon>
        <taxon>Burkholderiales</taxon>
        <taxon>Oxalobacteraceae</taxon>
        <taxon>Herbaspirillum</taxon>
    </lineage>
</organism>
<reference evidence="2" key="1">
    <citation type="journal article" date="2020" name="MBio">
        <title>Horizontal gene transfer to a defensive symbiont with a reduced genome amongst a multipartite beetle microbiome.</title>
        <authorList>
            <person name="Waterworth S.C."/>
            <person name="Florez L.V."/>
            <person name="Rees E.R."/>
            <person name="Hertweck C."/>
            <person name="Kaltenpoth M."/>
            <person name="Kwan J.C."/>
        </authorList>
    </citation>
    <scope>NUCLEOTIDE SEQUENCE [LARGE SCALE GENOMIC DNA]</scope>
</reference>
<sequence length="49" mass="6016">MKTQLFHAQIHVLRRRKKCVRRDPPQMRKNRAPQHFRLQCRGLALLRLL</sequence>
<accession>A0A7V8FTK4</accession>
<dbReference type="EMBL" id="WNDX01000165">
    <property type="protein sequence ID" value="KAF1038522.1"/>
    <property type="molecule type" value="Genomic_DNA"/>
</dbReference>
<protein>
    <submittedName>
        <fullName evidence="1">Uncharacterized protein</fullName>
    </submittedName>
</protein>